<proteinExistence type="predicted"/>
<dbReference type="GO" id="GO:0070482">
    <property type="term" value="P:response to oxygen levels"/>
    <property type="evidence" value="ECO:0007669"/>
    <property type="project" value="TreeGrafter"/>
</dbReference>
<reference evidence="4 5" key="1">
    <citation type="journal article" date="2013" name="Curr. Biol.">
        <title>The Genome of the Foraminiferan Reticulomyxa filosa.</title>
        <authorList>
            <person name="Glockner G."/>
            <person name="Hulsmann N."/>
            <person name="Schleicher M."/>
            <person name="Noegel A.A."/>
            <person name="Eichinger L."/>
            <person name="Gallinger C."/>
            <person name="Pawlowski J."/>
            <person name="Sierra R."/>
            <person name="Euteneuer U."/>
            <person name="Pillet L."/>
            <person name="Moustafa A."/>
            <person name="Platzer M."/>
            <person name="Groth M."/>
            <person name="Szafranski K."/>
            <person name="Schliwa M."/>
        </authorList>
    </citation>
    <scope>NUCLEOTIDE SEQUENCE [LARGE SCALE GENOMIC DNA]</scope>
</reference>
<dbReference type="Gene3D" id="3.30.70.1230">
    <property type="entry name" value="Nucleotide cyclase"/>
    <property type="match status" value="1"/>
</dbReference>
<comment type="caution">
    <text evidence="4">The sequence shown here is derived from an EMBL/GenBank/DDBJ whole genome shotgun (WGS) entry which is preliminary data.</text>
</comment>
<organism evidence="4 5">
    <name type="scientific">Reticulomyxa filosa</name>
    <dbReference type="NCBI Taxonomy" id="46433"/>
    <lineage>
        <taxon>Eukaryota</taxon>
        <taxon>Sar</taxon>
        <taxon>Rhizaria</taxon>
        <taxon>Retaria</taxon>
        <taxon>Foraminifera</taxon>
        <taxon>Monothalamids</taxon>
        <taxon>Reticulomyxidae</taxon>
        <taxon>Reticulomyxa</taxon>
    </lineage>
</organism>
<feature type="transmembrane region" description="Helical" evidence="2">
    <location>
        <begin position="327"/>
        <end position="351"/>
    </location>
</feature>
<dbReference type="SUPFAM" id="SSF55073">
    <property type="entry name" value="Nucleotide cyclase"/>
    <property type="match status" value="1"/>
</dbReference>
<protein>
    <recommendedName>
        <fullName evidence="3">Guanylate cyclase domain-containing protein</fullName>
    </recommendedName>
</protein>
<dbReference type="AlphaFoldDB" id="X6N7P6"/>
<feature type="transmembrane region" description="Helical" evidence="2">
    <location>
        <begin position="295"/>
        <end position="315"/>
    </location>
</feature>
<dbReference type="Pfam" id="PF00211">
    <property type="entry name" value="Guanylate_cyc"/>
    <property type="match status" value="1"/>
</dbReference>
<dbReference type="InterPro" id="IPR001054">
    <property type="entry name" value="A/G_cyclase"/>
</dbReference>
<keyword evidence="2" id="KW-1133">Transmembrane helix</keyword>
<evidence type="ECO:0000313" key="5">
    <source>
        <dbReference type="Proteomes" id="UP000023152"/>
    </source>
</evidence>
<feature type="compositionally biased region" description="Basic and acidic residues" evidence="1">
    <location>
        <begin position="106"/>
        <end position="119"/>
    </location>
</feature>
<dbReference type="GO" id="GO:0004383">
    <property type="term" value="F:guanylate cyclase activity"/>
    <property type="evidence" value="ECO:0007669"/>
    <property type="project" value="TreeGrafter"/>
</dbReference>
<accession>X6N7P6</accession>
<dbReference type="Proteomes" id="UP000023152">
    <property type="component" value="Unassembled WGS sequence"/>
</dbReference>
<evidence type="ECO:0000256" key="2">
    <source>
        <dbReference type="SAM" id="Phobius"/>
    </source>
</evidence>
<keyword evidence="2" id="KW-0472">Membrane</keyword>
<evidence type="ECO:0000256" key="1">
    <source>
        <dbReference type="SAM" id="MobiDB-lite"/>
    </source>
</evidence>
<dbReference type="CDD" id="cd07302">
    <property type="entry name" value="CHD"/>
    <property type="match status" value="1"/>
</dbReference>
<feature type="transmembrane region" description="Helical" evidence="2">
    <location>
        <begin position="388"/>
        <end position="409"/>
    </location>
</feature>
<feature type="non-terminal residue" evidence="4">
    <location>
        <position position="836"/>
    </location>
</feature>
<feature type="compositionally biased region" description="Basic and acidic residues" evidence="1">
    <location>
        <begin position="81"/>
        <end position="94"/>
    </location>
</feature>
<dbReference type="GO" id="GO:0019934">
    <property type="term" value="P:cGMP-mediated signaling"/>
    <property type="evidence" value="ECO:0007669"/>
    <property type="project" value="TreeGrafter"/>
</dbReference>
<dbReference type="SMART" id="SM00044">
    <property type="entry name" value="CYCc"/>
    <property type="match status" value="1"/>
</dbReference>
<dbReference type="PANTHER" id="PTHR45655">
    <property type="entry name" value="GUANYLATE CYCLASE SOLUBLE SUBUNIT BETA-2"/>
    <property type="match status" value="1"/>
</dbReference>
<feature type="domain" description="Guanylate cyclase" evidence="3">
    <location>
        <begin position="464"/>
        <end position="597"/>
    </location>
</feature>
<dbReference type="EMBL" id="ASPP01011734">
    <property type="protein sequence ID" value="ETO21327.1"/>
    <property type="molecule type" value="Genomic_DNA"/>
</dbReference>
<dbReference type="PANTHER" id="PTHR45655:SF13">
    <property type="entry name" value="SOLUBLE GUANYLATE CYCLASE GCY-32-RELATED"/>
    <property type="match status" value="1"/>
</dbReference>
<evidence type="ECO:0000259" key="3">
    <source>
        <dbReference type="PROSITE" id="PS50125"/>
    </source>
</evidence>
<gene>
    <name evidence="4" type="ORF">RFI_15876</name>
</gene>
<feature type="region of interest" description="Disordered" evidence="1">
    <location>
        <begin position="81"/>
        <end position="119"/>
    </location>
</feature>
<feature type="transmembrane region" description="Helical" evidence="2">
    <location>
        <begin position="198"/>
        <end position="215"/>
    </location>
</feature>
<name>X6N7P6_RETFI</name>
<dbReference type="GO" id="GO:0008074">
    <property type="term" value="C:guanylate cyclase complex, soluble"/>
    <property type="evidence" value="ECO:0007669"/>
    <property type="project" value="TreeGrafter"/>
</dbReference>
<keyword evidence="2" id="KW-0812">Transmembrane</keyword>
<keyword evidence="5" id="KW-1185">Reference proteome</keyword>
<dbReference type="PROSITE" id="PS50125">
    <property type="entry name" value="GUANYLATE_CYCLASE_2"/>
    <property type="match status" value="1"/>
</dbReference>
<feature type="transmembrane region" description="Helical" evidence="2">
    <location>
        <begin position="358"/>
        <end position="376"/>
    </location>
</feature>
<sequence length="836" mass="97283">MASDIIPQLGLPPTQHAIVRQDENKNNNKKEITCSYPLKISLVSVGKLSEIDLPSTSEIERKLQTNEYKKAQRTTTLKIRHSDTGYLAERHNEEELSITSSGDGSSLERKSSESQNKQKEVTAYNKSILPKLEKSKVSTLLYGAKPNIFFARKKNLVDLENEQHMIACFQNNYKWKHDPNPLNNNNYCQLFFALNLKFKMYLVIILAILDIQWIFEQINFAFSSKFANLTKSISFLNNERKITAQNNSRYVFDQHDILFFANRNTPKKQDNKNKDENNRNTLVESQLPLQTAENIFYLYLLCSILRMIVVIVYIGRNVFFFGCKVNFFVLFNRLLDTLLIHSVLFLSYLWYQFKTLKFRAILIVLAVNILYFTKLSVDRIDDFTWREILYSCAVLNCGILSMVNSLYLASKQQLLTGIHDLFNHAQLHMERRVHTYIMNSLMPAPVTEQVLLKGEPPIYRRDVTVGFVYFSFYDKTTMQKITDNSSCVEFLHYIVINFDKEIEQWEFDVVKIEHVGNAYLVCGGVMSTNTSFNHAEAVIRLGLRFRHIVNKINKKLQIYCELTMGIHTGPVIGTIIGTTRKFFRIFGDTVNTASRVCTTGLKGCVQTTVQTYIVYVCNLFFVYVFTDIEKVSQSFDWIVRDNVYMKGKGNICTYIVRKLKTNDNLLLSTSSWIKKNIQHKTTDSLNLLEMNFYQFLNSPDTHANRYTLRFPSQNRGQCNFAKQFAHFIIKFKVYAENDSSGPAYSSDSESRTKEFKLEKMYETKLITKHLRNYNNYQISRLAFNALLLLNVITIRRHMPHDDMHEYHVYRQTPAPIPQIATRWVLILLVEAIMAFM</sequence>
<dbReference type="InterPro" id="IPR029787">
    <property type="entry name" value="Nucleotide_cyclase"/>
</dbReference>
<evidence type="ECO:0000313" key="4">
    <source>
        <dbReference type="EMBL" id="ETO21327.1"/>
    </source>
</evidence>